<gene>
    <name evidence="3" type="ORF">AMJAP_1782</name>
</gene>
<dbReference type="NCBIfam" id="TIGR04336">
    <property type="entry name" value="AmmeMemoSam_B"/>
    <property type="match status" value="1"/>
</dbReference>
<dbReference type="HAMAP" id="MF_00055">
    <property type="entry name" value="MEMO1"/>
    <property type="match status" value="1"/>
</dbReference>
<proteinExistence type="inferred from homology"/>
<comment type="similarity">
    <text evidence="1 2">Belongs to the MEMO1 family.</text>
</comment>
<dbReference type="OrthoDB" id="9782820at2"/>
<dbReference type="AlphaFoldDB" id="A0A7R6PCA2"/>
<organism evidence="3 4">
    <name type="scientific">Amphritea japonica ATCC BAA-1530</name>
    <dbReference type="NCBI Taxonomy" id="1278309"/>
    <lineage>
        <taxon>Bacteria</taxon>
        <taxon>Pseudomonadati</taxon>
        <taxon>Pseudomonadota</taxon>
        <taxon>Gammaproteobacteria</taxon>
        <taxon>Oceanospirillales</taxon>
        <taxon>Oceanospirillaceae</taxon>
        <taxon>Amphritea</taxon>
    </lineage>
</organism>
<dbReference type="PANTHER" id="PTHR11060:SF0">
    <property type="entry name" value="PROTEIN MEMO1"/>
    <property type="match status" value="1"/>
</dbReference>
<name>A0A7R6PCA2_9GAMM</name>
<dbReference type="CDD" id="cd07361">
    <property type="entry name" value="MEMO_like"/>
    <property type="match status" value="1"/>
</dbReference>
<reference evidence="3 4" key="1">
    <citation type="journal article" date="2008" name="Int. J. Syst. Evol. Microbiol.">
        <title>Amphritea japonica sp. nov. and Amphritea balenae sp. nov., isolated from the sediment adjacent to sperm whale carcasses off Kagoshima, Japan.</title>
        <authorList>
            <person name="Miyazaki M."/>
            <person name="Nogi Y."/>
            <person name="Fujiwara Y."/>
            <person name="Kawato M."/>
            <person name="Nagahama T."/>
            <person name="Kubokawa K."/>
            <person name="Horikoshi K."/>
        </authorList>
    </citation>
    <scope>NUCLEOTIDE SEQUENCE [LARGE SCALE GENOMIC DNA]</scope>
    <source>
        <strain evidence="3 4">ATCC BAA-1530</strain>
    </source>
</reference>
<dbReference type="Proteomes" id="UP000595663">
    <property type="component" value="Chromosome"/>
</dbReference>
<evidence type="ECO:0000256" key="2">
    <source>
        <dbReference type="HAMAP-Rule" id="MF_00055"/>
    </source>
</evidence>
<dbReference type="InterPro" id="IPR002737">
    <property type="entry name" value="MEMO1_fam"/>
</dbReference>
<keyword evidence="4" id="KW-1185">Reference proteome</keyword>
<dbReference type="EMBL" id="AP014545">
    <property type="protein sequence ID" value="BBB26376.1"/>
    <property type="molecule type" value="Genomic_DNA"/>
</dbReference>
<dbReference type="Gene3D" id="3.40.830.10">
    <property type="entry name" value="LigB-like"/>
    <property type="match status" value="1"/>
</dbReference>
<dbReference type="RefSeq" id="WP_019622298.1">
    <property type="nucleotide sequence ID" value="NZ_AP014545.1"/>
</dbReference>
<accession>A0A7R6PCA2</accession>
<sequence>MRIKQSAVAGMFYPQSPDELAVMVSQLLADNQHQGCMPVAIMVPHAGLVYSGGVAAGAYSRIRPYLPMISRVVLMGPAHRVPLLGMAVMSADLWRTPLGTIRLDHQLSSVLTQEERVVINDVAHAREHCLEVQLPFLQLLDGGYLVLPVLVGQTPVNEVAALIGRILMEPETLIIISSDLSHFHEYDEAMAIDRATLQQINQLKPEIQPQQACGCYALNGWLAYAAEQGLQAEFIDYCNSGDTAGDRNRVVGYSSYAFY</sequence>
<protein>
    <recommendedName>
        <fullName evidence="2">MEMO1 family protein AMJAP_1782</fullName>
    </recommendedName>
</protein>
<evidence type="ECO:0000256" key="1">
    <source>
        <dbReference type="ARBA" id="ARBA00006315"/>
    </source>
</evidence>
<dbReference type="KEGG" id="ajp:AMJAP_1782"/>
<dbReference type="Pfam" id="PF01875">
    <property type="entry name" value="Memo"/>
    <property type="match status" value="1"/>
</dbReference>
<evidence type="ECO:0000313" key="4">
    <source>
        <dbReference type="Proteomes" id="UP000595663"/>
    </source>
</evidence>
<dbReference type="PANTHER" id="PTHR11060">
    <property type="entry name" value="PROTEIN MEMO1"/>
    <property type="match status" value="1"/>
</dbReference>
<evidence type="ECO:0000313" key="3">
    <source>
        <dbReference type="EMBL" id="BBB26376.1"/>
    </source>
</evidence>